<dbReference type="Proteomes" id="UP000053815">
    <property type="component" value="Unassembled WGS sequence"/>
</dbReference>
<keyword evidence="1" id="KW-0175">Coiled coil</keyword>
<feature type="coiled-coil region" evidence="1">
    <location>
        <begin position="56"/>
        <end position="90"/>
    </location>
</feature>
<protein>
    <submittedName>
        <fullName evidence="2">Uncharacterized protein</fullName>
    </submittedName>
</protein>
<keyword evidence="3" id="KW-1185">Reference proteome</keyword>
<evidence type="ECO:0000313" key="3">
    <source>
        <dbReference type="Proteomes" id="UP000053815"/>
    </source>
</evidence>
<reference evidence="2" key="1">
    <citation type="submission" date="2014-09" db="EMBL/GenBank/DDBJ databases">
        <title>Draft genome sequence of an oleaginous Mucoromycotina fungus Mucor ambiguus NBRC6742.</title>
        <authorList>
            <person name="Takeda I."/>
            <person name="Yamane N."/>
            <person name="Morita T."/>
            <person name="Tamano K."/>
            <person name="Machida M."/>
            <person name="Baker S."/>
            <person name="Koike H."/>
        </authorList>
    </citation>
    <scope>NUCLEOTIDE SEQUENCE</scope>
    <source>
        <strain evidence="2">NBRC 6742</strain>
    </source>
</reference>
<proteinExistence type="predicted"/>
<accession>A0A0C9LZ02</accession>
<organism evidence="2">
    <name type="scientific">Mucor ambiguus</name>
    <dbReference type="NCBI Taxonomy" id="91626"/>
    <lineage>
        <taxon>Eukaryota</taxon>
        <taxon>Fungi</taxon>
        <taxon>Fungi incertae sedis</taxon>
        <taxon>Mucoromycota</taxon>
        <taxon>Mucoromycotina</taxon>
        <taxon>Mucoromycetes</taxon>
        <taxon>Mucorales</taxon>
        <taxon>Mucorineae</taxon>
        <taxon>Mucoraceae</taxon>
        <taxon>Mucor</taxon>
    </lineage>
</organism>
<gene>
    <name evidence="2" type="ORF">MAM1_0664c11094</name>
</gene>
<name>A0A0C9LZ02_9FUNG</name>
<evidence type="ECO:0000256" key="1">
    <source>
        <dbReference type="SAM" id="Coils"/>
    </source>
</evidence>
<sequence>MSDNRDWQADMNMLRKIPHSFVDLENIVYNIAPYWMHEAEKWRVEAFKQHPTQDAYDAACAALHKHRERADQAEAREQKLKEAIKKSLTLYHYDGFSDEEAVEAIRDELEGVMASLYPVMDKEAEA</sequence>
<evidence type="ECO:0000313" key="2">
    <source>
        <dbReference type="EMBL" id="GAN11530.1"/>
    </source>
</evidence>
<dbReference type="EMBL" id="DF836953">
    <property type="protein sequence ID" value="GAN11530.1"/>
    <property type="molecule type" value="Genomic_DNA"/>
</dbReference>
<dbReference type="AlphaFoldDB" id="A0A0C9LZ02"/>